<dbReference type="InterPro" id="IPR011053">
    <property type="entry name" value="Single_hybrid_motif"/>
</dbReference>
<dbReference type="Pfam" id="PF00198">
    <property type="entry name" value="2-oxoacid_dh"/>
    <property type="match status" value="1"/>
</dbReference>
<feature type="compositionally biased region" description="Low complexity" evidence="9">
    <location>
        <begin position="294"/>
        <end position="325"/>
    </location>
</feature>
<dbReference type="InterPro" id="IPR000089">
    <property type="entry name" value="Biotin_lipoyl"/>
</dbReference>
<dbReference type="InterPro" id="IPR036625">
    <property type="entry name" value="E3-bd_dom_sf"/>
</dbReference>
<evidence type="ECO:0000256" key="5">
    <source>
        <dbReference type="ARBA" id="ARBA00022823"/>
    </source>
</evidence>
<feature type="domain" description="Lipoyl-binding" evidence="10">
    <location>
        <begin position="138"/>
        <end position="213"/>
    </location>
</feature>
<accession>A0A150H8B1</accession>
<evidence type="ECO:0000313" key="12">
    <source>
        <dbReference type="EMBL" id="KXZ58254.1"/>
    </source>
</evidence>
<gene>
    <name evidence="12" type="primary">aceF</name>
    <name evidence="12" type="ORF">Bravens_01292</name>
</gene>
<sequence length="636" mass="66991">MANTVKMPALGESVTEGTVTRWLKEVGDTVEVDEPLLEVSTDKVDTEIPSPYSGVLQEILAEEDDDVEVGGDLAVIGDGEGSGDSAEDDSADEEPEAEEPEAEEPETDEDPEDDAAEEEDEAPAAKSDDKPSGGSGESQEVTMPALGESVTEGTVTRWLKEVGDTVEVDEPLLEVSTDKVDTEIPSPVAGTVLELLAEEDDDVEVGAPLARIGDGDASASDDKQDDADDVDQAEDSADDADDADQAEDSADEADNADEADVEEEAIEESEKDLSKEEPKKAPASESTASDDEAQTAAAKQAAGESSSAPSRSAESASSAAQTVTSGQAPYVTPLVRKLAREKGVDLSTVRGTGVGGRIRKQDVLAAQSTASASAPAASAPAGREPFVIEVSEEAKKLRGTTQKASRIRRTIAQRMRESLQNSAQLTQVTEVDMTAVSALRKAKKEEFQQKHGVKLTYLPFFAKAVAEALQAYPRVNATFDVKAGEISYPDSENLGIAVDTERGLLVPVVKNAGDLSIAGLAKAIDDVASKTRDGKISPDLLSGGTFTITNIGSFGALFDTPIINHPEVGILGTGAIKRRPQVVKTEDGTEAIAIRDMAYLPLTYNHELVDGADAGRFLKAIKNRLENGSFEADLDL</sequence>
<dbReference type="SUPFAM" id="SSF47005">
    <property type="entry name" value="Peripheral subunit-binding domain of 2-oxo acid dehydrogenase complex"/>
    <property type="match status" value="1"/>
</dbReference>
<protein>
    <recommendedName>
        <fullName evidence="8">Dihydrolipoamide acetyltransferase component of pyruvate dehydrogenase complex</fullName>
        <ecNumber evidence="8">2.3.1.-</ecNumber>
    </recommendedName>
</protein>
<keyword evidence="4" id="KW-0677">Repeat</keyword>
<evidence type="ECO:0000256" key="3">
    <source>
        <dbReference type="ARBA" id="ARBA00022679"/>
    </source>
</evidence>
<feature type="domain" description="Lipoyl-binding" evidence="10">
    <location>
        <begin position="2"/>
        <end position="77"/>
    </location>
</feature>
<feature type="compositionally biased region" description="Acidic residues" evidence="9">
    <location>
        <begin position="223"/>
        <end position="270"/>
    </location>
</feature>
<dbReference type="FunFam" id="3.30.559.10:FF:000007">
    <property type="entry name" value="Dihydrolipoamide acetyltransferase component of pyruvate dehydrogenase complex"/>
    <property type="match status" value="1"/>
</dbReference>
<feature type="domain" description="Peripheral subunit-binding (PSBD)" evidence="11">
    <location>
        <begin position="330"/>
        <end position="367"/>
    </location>
</feature>
<dbReference type="PATRIC" id="fig|479117.4.peg.1287"/>
<dbReference type="AlphaFoldDB" id="A0A150H8B1"/>
<dbReference type="GO" id="GO:0005737">
    <property type="term" value="C:cytoplasm"/>
    <property type="evidence" value="ECO:0007669"/>
    <property type="project" value="TreeGrafter"/>
</dbReference>
<dbReference type="NCBIfam" id="TIGR02927">
    <property type="entry name" value="SucB_Actino"/>
    <property type="match status" value="1"/>
</dbReference>
<dbReference type="Proteomes" id="UP000243589">
    <property type="component" value="Unassembled WGS sequence"/>
</dbReference>
<comment type="similarity">
    <text evidence="2 8">Belongs to the 2-oxoacid dehydrogenase family.</text>
</comment>
<feature type="compositionally biased region" description="Acidic residues" evidence="9">
    <location>
        <begin position="85"/>
        <end position="122"/>
    </location>
</feature>
<comment type="catalytic activity">
    <reaction evidence="7">
        <text>N(6)-[(R)-dihydrolipoyl]-L-lysyl-[protein] + acetyl-CoA = N(6)-[(R)-S(8)-acetyldihydrolipoyl]-L-lysyl-[protein] + CoA</text>
        <dbReference type="Rhea" id="RHEA:17017"/>
        <dbReference type="Rhea" id="RHEA-COMP:10475"/>
        <dbReference type="Rhea" id="RHEA-COMP:10478"/>
        <dbReference type="ChEBI" id="CHEBI:57287"/>
        <dbReference type="ChEBI" id="CHEBI:57288"/>
        <dbReference type="ChEBI" id="CHEBI:83100"/>
        <dbReference type="ChEBI" id="CHEBI:83111"/>
        <dbReference type="EC" id="2.3.1.12"/>
    </reaction>
</comment>
<dbReference type="GO" id="GO:0031405">
    <property type="term" value="F:lipoic acid binding"/>
    <property type="evidence" value="ECO:0007669"/>
    <property type="project" value="TreeGrafter"/>
</dbReference>
<evidence type="ECO:0000256" key="6">
    <source>
        <dbReference type="ARBA" id="ARBA00023315"/>
    </source>
</evidence>
<dbReference type="InterPro" id="IPR003016">
    <property type="entry name" value="2-oxoA_DH_lipoyl-BS"/>
</dbReference>
<dbReference type="PROSITE" id="PS00189">
    <property type="entry name" value="LIPOYL"/>
    <property type="match status" value="2"/>
</dbReference>
<keyword evidence="3 8" id="KW-0808">Transferase</keyword>
<dbReference type="PANTHER" id="PTHR43178:SF5">
    <property type="entry name" value="LIPOAMIDE ACYLTRANSFERASE COMPONENT OF BRANCHED-CHAIN ALPHA-KETO ACID DEHYDROGENASE COMPLEX, MITOCHONDRIAL"/>
    <property type="match status" value="1"/>
</dbReference>
<dbReference type="PROSITE" id="PS50968">
    <property type="entry name" value="BIOTINYL_LIPOYL"/>
    <property type="match status" value="2"/>
</dbReference>
<reference evidence="12 13" key="1">
    <citation type="submission" date="2016-01" db="EMBL/GenBank/DDBJ databases">
        <title>Use of Whole Genome Sequencing to ascertain that Brevibacterium massiliense (Roux, Raoult 2009) is a later heterotypic synonym of Brevibacterium ravenspurgense (Mages 2008).</title>
        <authorList>
            <person name="Bernier A.-M."/>
            <person name="Burdz T."/>
            <person name="Huynh C."/>
            <person name="Pachecho A.L."/>
            <person name="Wiebe D."/>
            <person name="Bonner C."/>
            <person name="Bernard K."/>
        </authorList>
    </citation>
    <scope>NUCLEOTIDE SEQUENCE [LARGE SCALE GENOMIC DNA]</scope>
    <source>
        <strain evidence="12 13">CCUG56047</strain>
    </source>
</reference>
<dbReference type="SUPFAM" id="SSF52777">
    <property type="entry name" value="CoA-dependent acyltransferases"/>
    <property type="match status" value="1"/>
</dbReference>
<dbReference type="PROSITE" id="PS51826">
    <property type="entry name" value="PSBD"/>
    <property type="match status" value="1"/>
</dbReference>
<name>A0A150H8B1_9MICO</name>
<proteinExistence type="inferred from homology"/>
<feature type="region of interest" description="Disordered" evidence="9">
    <location>
        <begin position="204"/>
        <end position="325"/>
    </location>
</feature>
<dbReference type="EMBL" id="LQQC01000010">
    <property type="protein sequence ID" value="KXZ58254.1"/>
    <property type="molecule type" value="Genomic_DNA"/>
</dbReference>
<evidence type="ECO:0000256" key="2">
    <source>
        <dbReference type="ARBA" id="ARBA00007317"/>
    </source>
</evidence>
<dbReference type="EC" id="2.3.1.-" evidence="8"/>
<dbReference type="RefSeq" id="WP_062021513.1">
    <property type="nucleotide sequence ID" value="NZ_LQQC01000010.1"/>
</dbReference>
<feature type="region of interest" description="Disordered" evidence="9">
    <location>
        <begin position="62"/>
        <end position="186"/>
    </location>
</feature>
<dbReference type="Gene3D" id="3.30.559.10">
    <property type="entry name" value="Chloramphenicol acetyltransferase-like domain"/>
    <property type="match status" value="1"/>
</dbReference>
<evidence type="ECO:0000256" key="9">
    <source>
        <dbReference type="SAM" id="MobiDB-lite"/>
    </source>
</evidence>
<keyword evidence="13" id="KW-1185">Reference proteome</keyword>
<evidence type="ECO:0000313" key="13">
    <source>
        <dbReference type="Proteomes" id="UP000243589"/>
    </source>
</evidence>
<evidence type="ECO:0000259" key="11">
    <source>
        <dbReference type="PROSITE" id="PS51826"/>
    </source>
</evidence>
<evidence type="ECO:0000256" key="8">
    <source>
        <dbReference type="RuleBase" id="RU003423"/>
    </source>
</evidence>
<comment type="cofactor">
    <cofactor evidence="1 8">
        <name>(R)-lipoate</name>
        <dbReference type="ChEBI" id="CHEBI:83088"/>
    </cofactor>
</comment>
<dbReference type="GO" id="GO:0004742">
    <property type="term" value="F:dihydrolipoyllysine-residue acetyltransferase activity"/>
    <property type="evidence" value="ECO:0007669"/>
    <property type="project" value="UniProtKB-EC"/>
</dbReference>
<keyword evidence="12" id="KW-0670">Pyruvate</keyword>
<dbReference type="SUPFAM" id="SSF51230">
    <property type="entry name" value="Single hybrid motif"/>
    <property type="match status" value="2"/>
</dbReference>
<dbReference type="Pfam" id="PF02817">
    <property type="entry name" value="E3_binding"/>
    <property type="match status" value="1"/>
</dbReference>
<feature type="compositionally biased region" description="Basic and acidic residues" evidence="9">
    <location>
        <begin position="271"/>
        <end position="282"/>
    </location>
</feature>
<dbReference type="InterPro" id="IPR050743">
    <property type="entry name" value="2-oxoacid_DH_E2_comp"/>
</dbReference>
<dbReference type="InterPro" id="IPR004167">
    <property type="entry name" value="PSBD"/>
</dbReference>
<dbReference type="InterPro" id="IPR001078">
    <property type="entry name" value="2-oxoacid_DH_actylTfrase"/>
</dbReference>
<dbReference type="InterPro" id="IPR023213">
    <property type="entry name" value="CAT-like_dom_sf"/>
</dbReference>
<dbReference type="CDD" id="cd06849">
    <property type="entry name" value="lipoyl_domain"/>
    <property type="match status" value="2"/>
</dbReference>
<evidence type="ECO:0000256" key="7">
    <source>
        <dbReference type="ARBA" id="ARBA00048370"/>
    </source>
</evidence>
<keyword evidence="5 8" id="KW-0450">Lipoyl</keyword>
<dbReference type="Gene3D" id="2.40.50.100">
    <property type="match status" value="2"/>
</dbReference>
<evidence type="ECO:0000259" key="10">
    <source>
        <dbReference type="PROSITE" id="PS50968"/>
    </source>
</evidence>
<dbReference type="FunFam" id="2.40.50.100:FF:000023">
    <property type="entry name" value="Dihydrolipoamide acetyltransferase component of pyruvate dehydrogenase complex"/>
    <property type="match status" value="1"/>
</dbReference>
<organism evidence="12 13">
    <name type="scientific">Brevibacterium ravenspurgense</name>
    <dbReference type="NCBI Taxonomy" id="479117"/>
    <lineage>
        <taxon>Bacteria</taxon>
        <taxon>Bacillati</taxon>
        <taxon>Actinomycetota</taxon>
        <taxon>Actinomycetes</taxon>
        <taxon>Micrococcales</taxon>
        <taxon>Brevibacteriaceae</taxon>
        <taxon>Brevibacterium</taxon>
    </lineage>
</organism>
<evidence type="ECO:0000256" key="1">
    <source>
        <dbReference type="ARBA" id="ARBA00001938"/>
    </source>
</evidence>
<dbReference type="Pfam" id="PF00364">
    <property type="entry name" value="Biotin_lipoyl"/>
    <property type="match status" value="2"/>
</dbReference>
<evidence type="ECO:0000256" key="4">
    <source>
        <dbReference type="ARBA" id="ARBA00022737"/>
    </source>
</evidence>
<dbReference type="PANTHER" id="PTHR43178">
    <property type="entry name" value="DIHYDROLIPOAMIDE ACETYLTRANSFERASE COMPONENT OF PYRUVATE DEHYDROGENASE COMPLEX"/>
    <property type="match status" value="1"/>
</dbReference>
<comment type="caution">
    <text evidence="12">The sequence shown here is derived from an EMBL/GenBank/DDBJ whole genome shotgun (WGS) entry which is preliminary data.</text>
</comment>
<dbReference type="Gene3D" id="4.10.320.10">
    <property type="entry name" value="E3-binding domain"/>
    <property type="match status" value="1"/>
</dbReference>
<keyword evidence="6 8" id="KW-0012">Acyltransferase</keyword>
<dbReference type="InterPro" id="IPR014276">
    <property type="entry name" value="2-oxoglutarate_DH_E2"/>
</dbReference>